<dbReference type="Pfam" id="PF05159">
    <property type="entry name" value="Capsule_synth"/>
    <property type="match status" value="1"/>
</dbReference>
<dbReference type="AlphaFoldDB" id="A0A432CTM6"/>
<gene>
    <name evidence="1" type="ORF">EJ063_15215</name>
</gene>
<dbReference type="OrthoDB" id="543755at2"/>
<comment type="caution">
    <text evidence="1">The sequence shown here is derived from an EMBL/GenBank/DDBJ whole genome shotgun (WGS) entry which is preliminary data.</text>
</comment>
<evidence type="ECO:0008006" key="3">
    <source>
        <dbReference type="Google" id="ProtNLM"/>
    </source>
</evidence>
<accession>A0A432CTM6</accession>
<dbReference type="InterPro" id="IPR007833">
    <property type="entry name" value="Capsule_polysaccharide_synth"/>
</dbReference>
<dbReference type="RefSeq" id="WP_126575205.1">
    <property type="nucleotide sequence ID" value="NZ_RXZH01000007.1"/>
</dbReference>
<keyword evidence="2" id="KW-1185">Reference proteome</keyword>
<dbReference type="GO" id="GO:0015774">
    <property type="term" value="P:polysaccharide transport"/>
    <property type="evidence" value="ECO:0007669"/>
    <property type="project" value="InterPro"/>
</dbReference>
<reference evidence="1 2" key="1">
    <citation type="submission" date="2018-12" db="EMBL/GenBank/DDBJ databases">
        <title>Vibrio sp. isolated from China Sea.</title>
        <authorList>
            <person name="Li Y."/>
        </authorList>
    </citation>
    <scope>NUCLEOTIDE SEQUENCE [LARGE SCALE GENOMIC DNA]</scope>
    <source>
        <strain evidence="1 2">BEI207</strain>
    </source>
</reference>
<evidence type="ECO:0000313" key="1">
    <source>
        <dbReference type="EMBL" id="RTZ14660.1"/>
    </source>
</evidence>
<dbReference type="EMBL" id="RXZH01000007">
    <property type="protein sequence ID" value="RTZ14660.1"/>
    <property type="molecule type" value="Genomic_DNA"/>
</dbReference>
<dbReference type="GO" id="GO:0000271">
    <property type="term" value="P:polysaccharide biosynthetic process"/>
    <property type="evidence" value="ECO:0007669"/>
    <property type="project" value="InterPro"/>
</dbReference>
<protein>
    <recommendedName>
        <fullName evidence="3">Capsule biosynthesis protein</fullName>
    </recommendedName>
</protein>
<organism evidence="1 2">
    <name type="scientific">Vibrio aquaticus</name>
    <dbReference type="NCBI Taxonomy" id="2496559"/>
    <lineage>
        <taxon>Bacteria</taxon>
        <taxon>Pseudomonadati</taxon>
        <taxon>Pseudomonadota</taxon>
        <taxon>Gammaproteobacteria</taxon>
        <taxon>Vibrionales</taxon>
        <taxon>Vibrionaceae</taxon>
        <taxon>Vibrio</taxon>
    </lineage>
</organism>
<sequence length="456" mass="53425">MNSVFCYVRPWNFDQFKVIAEELFYENGLDIKYVSEHQSLDELNLISDYYNNLETRLNNQNDYFNEDEINQIIKKCRLLRELSYFEARNHVVAMTNSLTSIFIKYEPKAFLSVTVDSYILDICSRLCDKFSVVKMFIVPSFVNGHFRVTTCGESNLVREPNQEIVEKINSTVLDDYYIPHFNKKNVQNPNLSLFKRFFSNIARYAYFSILRRVKDDKYNYHYWSSELVSRQNLSFEIPLSLGDENWETKVGLDNRKNIFIPLQMYPECTIDYWSTNDDAINYNDFLFQIIKGLSRKFNVFIKEHPSVSGQRPNGFYKKLSSMESVYIIPTTVHSNYILTKIDATAVLTGTIGLESNLRGIPTICYSGSYYQTGSSFFHAETNSNNDDILSFIEGYHNVKKGNEKIMLHLSQQLLEGRFRNDGSWNMNNSEHINESKLMARSLRSYYIEKMKKIKGE</sequence>
<evidence type="ECO:0000313" key="2">
    <source>
        <dbReference type="Proteomes" id="UP000268973"/>
    </source>
</evidence>
<name>A0A432CTM6_9VIBR</name>
<dbReference type="Proteomes" id="UP000268973">
    <property type="component" value="Unassembled WGS sequence"/>
</dbReference>
<proteinExistence type="predicted"/>